<organism evidence="1 2">
    <name type="scientific">Scortum barcoo</name>
    <name type="common">barcoo grunter</name>
    <dbReference type="NCBI Taxonomy" id="214431"/>
    <lineage>
        <taxon>Eukaryota</taxon>
        <taxon>Metazoa</taxon>
        <taxon>Chordata</taxon>
        <taxon>Craniata</taxon>
        <taxon>Vertebrata</taxon>
        <taxon>Euteleostomi</taxon>
        <taxon>Actinopterygii</taxon>
        <taxon>Neopterygii</taxon>
        <taxon>Teleostei</taxon>
        <taxon>Neoteleostei</taxon>
        <taxon>Acanthomorphata</taxon>
        <taxon>Eupercaria</taxon>
        <taxon>Centrarchiformes</taxon>
        <taxon>Terapontoidei</taxon>
        <taxon>Terapontidae</taxon>
        <taxon>Scortum</taxon>
    </lineage>
</organism>
<comment type="caution">
    <text evidence="1">The sequence shown here is derived from an EMBL/GenBank/DDBJ whole genome shotgun (WGS) entry which is preliminary data.</text>
</comment>
<name>A0ACB8VTV2_9TELE</name>
<evidence type="ECO:0000313" key="2">
    <source>
        <dbReference type="Proteomes" id="UP000831701"/>
    </source>
</evidence>
<proteinExistence type="predicted"/>
<protein>
    <submittedName>
        <fullName evidence="1">Uncharacterized protein</fullName>
    </submittedName>
</protein>
<accession>A0ACB8VTV2</accession>
<keyword evidence="2" id="KW-1185">Reference proteome</keyword>
<reference evidence="1" key="1">
    <citation type="submission" date="2022-04" db="EMBL/GenBank/DDBJ databases">
        <title>Jade perch genome.</title>
        <authorList>
            <person name="Chao B."/>
        </authorList>
    </citation>
    <scope>NUCLEOTIDE SEQUENCE</scope>
    <source>
        <strain evidence="1">CB-2022</strain>
    </source>
</reference>
<dbReference type="EMBL" id="CM041547">
    <property type="protein sequence ID" value="KAI3359135.1"/>
    <property type="molecule type" value="Genomic_DNA"/>
</dbReference>
<dbReference type="Proteomes" id="UP000831701">
    <property type="component" value="Chromosome 17"/>
</dbReference>
<gene>
    <name evidence="1" type="ORF">L3Q82_002596</name>
</gene>
<evidence type="ECO:0000313" key="1">
    <source>
        <dbReference type="EMBL" id="KAI3359135.1"/>
    </source>
</evidence>
<sequence length="404" mass="46068">MGDMWSRVLERDREHQRKALESFVKRLPEGPNLTVSQNIVMFTGLSSSENLTQHFNQRKSEAGDSAVVWLKSLVDKLGGFTSAPKLAGLGALAATVLIDTMSATSSSDAMKDALRCVFAEEKASEVWDQIDECLKRCVMHINDDGELKNDISRIERQLSAALTKLKTSMLRDGHMSSQALKAWVNGAAFHVQMLIHLVRLGGIQTCDPAERLLSAYLSDLDRLFKKHKEMIEGKCRMGGIAAHGAVMLRYLQDEDSEKHNMDINGCYYTYFEAYYNHRYSRQKCEIKHYFSDVRQNLQTLVQQRGSFKVDREEADPSEEKHHMEKYATGEHVNTKPLLCAKGHFHHGCSSHVCNPKHSEQHKSESELRMLNMDSRILCSFYSEMACGRKDFLYLSFRQRSWSSL</sequence>